<dbReference type="AlphaFoldDB" id="Q13AJ8"/>
<evidence type="ECO:0000313" key="2">
    <source>
        <dbReference type="Proteomes" id="UP000001818"/>
    </source>
</evidence>
<dbReference type="HOGENOM" id="CLU_2525360_0_0_5"/>
<name>Q13AJ8_RHOPS</name>
<accession>Q13AJ8</accession>
<dbReference type="STRING" id="316057.RPD_1654"/>
<dbReference type="KEGG" id="rpd:RPD_1654"/>
<protein>
    <submittedName>
        <fullName evidence="1">Uncharacterized protein</fullName>
    </submittedName>
</protein>
<organism evidence="1 2">
    <name type="scientific">Rhodopseudomonas palustris (strain BisB5)</name>
    <dbReference type="NCBI Taxonomy" id="316057"/>
    <lineage>
        <taxon>Bacteria</taxon>
        <taxon>Pseudomonadati</taxon>
        <taxon>Pseudomonadota</taxon>
        <taxon>Alphaproteobacteria</taxon>
        <taxon>Hyphomicrobiales</taxon>
        <taxon>Nitrobacteraceae</taxon>
        <taxon>Rhodopseudomonas</taxon>
    </lineage>
</organism>
<evidence type="ECO:0000313" key="1">
    <source>
        <dbReference type="EMBL" id="ABE38891.1"/>
    </source>
</evidence>
<dbReference type="BioCyc" id="RPAL316057:RPD_RS08340-MONOMER"/>
<sequence>MLVNNLSASSDGLHHRLQACLRQTAIRLHSRTAANAASILVNYMVNSRAAAHNRTTTRTLKRVKHSTIAEAVHRDGVHSQRPVW</sequence>
<dbReference type="EMBL" id="CP000283">
    <property type="protein sequence ID" value="ABE38891.1"/>
    <property type="molecule type" value="Genomic_DNA"/>
</dbReference>
<dbReference type="Proteomes" id="UP000001818">
    <property type="component" value="Chromosome"/>
</dbReference>
<gene>
    <name evidence="1" type="ordered locus">RPD_1654</name>
</gene>
<proteinExistence type="predicted"/>
<reference evidence="1 2" key="1">
    <citation type="submission" date="2006-03" db="EMBL/GenBank/DDBJ databases">
        <title>Complete sequence of Rhodopseudomonas palustris BisB5.</title>
        <authorList>
            <consortium name="US DOE Joint Genome Institute"/>
            <person name="Copeland A."/>
            <person name="Lucas S."/>
            <person name="Lapidus A."/>
            <person name="Barry K."/>
            <person name="Detter J.C."/>
            <person name="Glavina del Rio T."/>
            <person name="Hammon N."/>
            <person name="Israni S."/>
            <person name="Dalin E."/>
            <person name="Tice H."/>
            <person name="Pitluck S."/>
            <person name="Chain P."/>
            <person name="Malfatti S."/>
            <person name="Shin M."/>
            <person name="Vergez L."/>
            <person name="Schmutz J."/>
            <person name="Larimer F."/>
            <person name="Land M."/>
            <person name="Hauser L."/>
            <person name="Pelletier D.A."/>
            <person name="Kyrpides N."/>
            <person name="Lykidis A."/>
            <person name="Oda Y."/>
            <person name="Harwood C.S."/>
            <person name="Richardson P."/>
        </authorList>
    </citation>
    <scope>NUCLEOTIDE SEQUENCE [LARGE SCALE GENOMIC DNA]</scope>
    <source>
        <strain evidence="1 2">BisB5</strain>
    </source>
</reference>